<feature type="compositionally biased region" description="Low complexity" evidence="8">
    <location>
        <begin position="86"/>
        <end position="95"/>
    </location>
</feature>
<feature type="compositionally biased region" description="Basic and acidic residues" evidence="8">
    <location>
        <begin position="30"/>
        <end position="50"/>
    </location>
</feature>
<reference evidence="10" key="1">
    <citation type="submission" date="2016-10" db="EMBL/GenBank/DDBJ databases">
        <authorList>
            <person name="Varghese N."/>
            <person name="Submissions S."/>
        </authorList>
    </citation>
    <scope>NUCLEOTIDE SEQUENCE [LARGE SCALE GENOMIC DNA]</scope>
    <source>
        <strain evidence="10">DSM 22619</strain>
    </source>
</reference>
<evidence type="ECO:0000313" key="9">
    <source>
        <dbReference type="EMBL" id="SDB96037.1"/>
    </source>
</evidence>
<keyword evidence="4 7" id="KW-0472">Membrane</keyword>
<dbReference type="HAMAP" id="MF_02065">
    <property type="entry name" value="MltG"/>
    <property type="match status" value="1"/>
</dbReference>
<evidence type="ECO:0000256" key="8">
    <source>
        <dbReference type="SAM" id="MobiDB-lite"/>
    </source>
</evidence>
<dbReference type="GO" id="GO:0005886">
    <property type="term" value="C:plasma membrane"/>
    <property type="evidence" value="ECO:0007669"/>
    <property type="project" value="UniProtKB-SubCell"/>
</dbReference>
<proteinExistence type="inferred from homology"/>
<evidence type="ECO:0000256" key="2">
    <source>
        <dbReference type="ARBA" id="ARBA00022692"/>
    </source>
</evidence>
<evidence type="ECO:0000313" key="10">
    <source>
        <dbReference type="Proteomes" id="UP000198528"/>
    </source>
</evidence>
<dbReference type="Gene3D" id="3.30.160.60">
    <property type="entry name" value="Classic Zinc Finger"/>
    <property type="match status" value="1"/>
</dbReference>
<keyword evidence="2 7" id="KW-0812">Transmembrane</keyword>
<dbReference type="NCBIfam" id="TIGR00247">
    <property type="entry name" value="endolytic transglycosylase MltG"/>
    <property type="match status" value="1"/>
</dbReference>
<dbReference type="EMBL" id="FMZL01000001">
    <property type="protein sequence ID" value="SDB96037.1"/>
    <property type="molecule type" value="Genomic_DNA"/>
</dbReference>
<dbReference type="GO" id="GO:0071555">
    <property type="term" value="P:cell wall organization"/>
    <property type="evidence" value="ECO:0007669"/>
    <property type="project" value="UniProtKB-KW"/>
</dbReference>
<dbReference type="PANTHER" id="PTHR30518:SF2">
    <property type="entry name" value="ENDOLYTIC MUREIN TRANSGLYCOSYLASE"/>
    <property type="match status" value="1"/>
</dbReference>
<name>A0A1G6HP10_9ACTN</name>
<keyword evidence="3 7" id="KW-1133">Transmembrane helix</keyword>
<feature type="region of interest" description="Disordered" evidence="8">
    <location>
        <begin position="1"/>
        <end position="109"/>
    </location>
</feature>
<dbReference type="AlphaFoldDB" id="A0A1G6HP10"/>
<dbReference type="EC" id="4.2.2.29" evidence="7"/>
<evidence type="ECO:0000256" key="1">
    <source>
        <dbReference type="ARBA" id="ARBA00022475"/>
    </source>
</evidence>
<organism evidence="9 10">
    <name type="scientific">Parafannyhessea umbonata</name>
    <dbReference type="NCBI Taxonomy" id="604330"/>
    <lineage>
        <taxon>Bacteria</taxon>
        <taxon>Bacillati</taxon>
        <taxon>Actinomycetota</taxon>
        <taxon>Coriobacteriia</taxon>
        <taxon>Coriobacteriales</taxon>
        <taxon>Atopobiaceae</taxon>
        <taxon>Parafannyhessea</taxon>
    </lineage>
</organism>
<dbReference type="Pfam" id="PF02618">
    <property type="entry name" value="YceG"/>
    <property type="match status" value="1"/>
</dbReference>
<evidence type="ECO:0000256" key="4">
    <source>
        <dbReference type="ARBA" id="ARBA00023136"/>
    </source>
</evidence>
<dbReference type="GO" id="GO:0009252">
    <property type="term" value="P:peptidoglycan biosynthetic process"/>
    <property type="evidence" value="ECO:0007669"/>
    <property type="project" value="UniProtKB-UniRule"/>
</dbReference>
<dbReference type="Proteomes" id="UP000198528">
    <property type="component" value="Unassembled WGS sequence"/>
</dbReference>
<protein>
    <recommendedName>
        <fullName evidence="7">Endolytic murein transglycosylase</fullName>
        <ecNumber evidence="7">4.2.2.29</ecNumber>
    </recommendedName>
    <alternativeName>
        <fullName evidence="7">Peptidoglycan lytic transglycosylase</fullName>
    </alternativeName>
    <alternativeName>
        <fullName evidence="7">Peptidoglycan polymerization terminase</fullName>
    </alternativeName>
</protein>
<evidence type="ECO:0000256" key="5">
    <source>
        <dbReference type="ARBA" id="ARBA00023239"/>
    </source>
</evidence>
<dbReference type="STRING" id="604330.SAMN04489857_0595"/>
<dbReference type="GO" id="GO:0008932">
    <property type="term" value="F:lytic endotransglycosylase activity"/>
    <property type="evidence" value="ECO:0007669"/>
    <property type="project" value="UniProtKB-UniRule"/>
</dbReference>
<comment type="similarity">
    <text evidence="7">Belongs to the transglycosylase MltG family.</text>
</comment>
<dbReference type="Gene3D" id="3.30.1490.480">
    <property type="entry name" value="Endolytic murein transglycosylase"/>
    <property type="match status" value="1"/>
</dbReference>
<keyword evidence="1 7" id="KW-1003">Cell membrane</keyword>
<sequence length="462" mass="49265">MSESSGRRGAHFARGNADGARAAQGPRKGGQGERAARARQAGRDSQRPQDGRPAARKATAPGKRQPISRTGAMRMQSANGSDHMSSRTARTTQRARSGHSHKKPEPQGRRGKLKFLPFVLAAVAVVAAIGFVVVPRILGGGHDHKTIEAGKTVTVNIPEGSGGSAIAQSLYDAGVIPDKEAFATEVKRQEADSKLKSGTYVFVTGGDVAEVVSRLVTGPNSSKGTVTVAEGLTVKKTAKVVSESLGISTEDFLAQAKASNYSARYAFLANAQNDSLEGFLYPTKYDFGSEKNVTADTVIKAMLDKYQSEVASLDFASAEAAIKSQYGVTMSDYDIIKLASIIEREAISEDDRGKVASVFYNRLKAGMPLQSDATMSYVTGGEVTADDLKTQSPYNTYLNKGLPPTPICTPSLASIKAALSPDTTDYLYFLIIEKGDYSNHTFSTTYEDHQKAIEKSKADQAG</sequence>
<dbReference type="RefSeq" id="WP_256324436.1">
    <property type="nucleotide sequence ID" value="NZ_FMZL01000001.1"/>
</dbReference>
<comment type="subcellular location">
    <subcellularLocation>
        <location evidence="7">Cell membrane</location>
        <topology evidence="7">Single-pass membrane protein</topology>
    </subcellularLocation>
</comment>
<comment type="function">
    <text evidence="7">Functions as a peptidoglycan terminase that cleaves nascent peptidoglycan strands endolytically to terminate their elongation.</text>
</comment>
<dbReference type="PANTHER" id="PTHR30518">
    <property type="entry name" value="ENDOLYTIC MUREIN TRANSGLYCOSYLASE"/>
    <property type="match status" value="1"/>
</dbReference>
<dbReference type="InterPro" id="IPR003770">
    <property type="entry name" value="MLTG-like"/>
</dbReference>
<dbReference type="CDD" id="cd08010">
    <property type="entry name" value="MltG_like"/>
    <property type="match status" value="1"/>
</dbReference>
<keyword evidence="6 7" id="KW-0961">Cell wall biogenesis/degradation</keyword>
<evidence type="ECO:0000256" key="7">
    <source>
        <dbReference type="HAMAP-Rule" id="MF_02065"/>
    </source>
</evidence>
<keyword evidence="10" id="KW-1185">Reference proteome</keyword>
<feature type="transmembrane region" description="Helical" evidence="7">
    <location>
        <begin position="115"/>
        <end position="138"/>
    </location>
</feature>
<accession>A0A1G6HP10</accession>
<gene>
    <name evidence="7" type="primary">mltG</name>
    <name evidence="9" type="ORF">SAMN04487824_10149</name>
</gene>
<evidence type="ECO:0000256" key="6">
    <source>
        <dbReference type="ARBA" id="ARBA00023316"/>
    </source>
</evidence>
<feature type="site" description="Important for catalytic activity" evidence="7">
    <location>
        <position position="345"/>
    </location>
</feature>
<evidence type="ECO:0000256" key="3">
    <source>
        <dbReference type="ARBA" id="ARBA00022989"/>
    </source>
</evidence>
<keyword evidence="5 7" id="KW-0456">Lyase</keyword>
<comment type="catalytic activity">
    <reaction evidence="7">
        <text>a peptidoglycan chain = a peptidoglycan chain with N-acetyl-1,6-anhydromuramyl-[peptide] at the reducing end + a peptidoglycan chain with N-acetylglucosamine at the non-reducing end.</text>
        <dbReference type="EC" id="4.2.2.29"/>
    </reaction>
</comment>